<dbReference type="InterPro" id="IPR003798">
    <property type="entry name" value="DNA_recombination_RmuC"/>
</dbReference>
<dbReference type="KEGG" id="fls:GLV81_13100"/>
<evidence type="ECO:0000313" key="7">
    <source>
        <dbReference type="Proteomes" id="UP000426027"/>
    </source>
</evidence>
<dbReference type="Pfam" id="PF02646">
    <property type="entry name" value="RmuC"/>
    <property type="match status" value="1"/>
</dbReference>
<dbReference type="RefSeq" id="WP_157479262.1">
    <property type="nucleotide sequence ID" value="NZ_CP046566.1"/>
</dbReference>
<proteinExistence type="inferred from homology"/>
<protein>
    <submittedName>
        <fullName evidence="6">DNA recombination protein RmuC</fullName>
    </submittedName>
</protein>
<evidence type="ECO:0000313" key="6">
    <source>
        <dbReference type="EMBL" id="QGW28909.1"/>
    </source>
</evidence>
<sequence length="465" mass="52576">MTNELLTTALLALMAGAAAAWLISKMLMKQKLTSVEQMLSQVTTQKEELEKNNVLLRMERDEYLASTNLAQGKLQLLEAEQQKYFDLQTAYAAAQNQTTMLQTQLAAANKALEDKQREMQEMGASMRIQFQNLANDILETNSRKFAETNDRRITEILQPLKNEMTEFKKKVEDTYDKESKERFSLSAEVKRLVDATQMIGQEANNLTTALKGNKKQQGNWGEMLLESILDHSGLTKGREYFTQEFIKDAAGNIIKDEHGKGLQPDVTLHYPDGRKVIVDSKVSLLAWDRYVSADDLAEQKQAMQEHIQSIYNHVNGLSRKNYPKYALALDYVIMFMPIEAAFLEAMKEDTQLWKYAYDKRILLVSPTNLLAVLKIIADLWRVEQQSQNAIAIAEKAGDLYDKFVGFTDTLQDVGKKIGDAQSAYDIAFKQLSTGKGNLVRRVEELKKMGASAKKQLGDAMLAEGE</sequence>
<dbReference type="PANTHER" id="PTHR30563">
    <property type="entry name" value="DNA RECOMBINATION PROTEIN RMUC"/>
    <property type="match status" value="1"/>
</dbReference>
<organism evidence="6 7">
    <name type="scientific">Phnomibacter ginsenosidimutans</name>
    <dbReference type="NCBI Taxonomy" id="2676868"/>
    <lineage>
        <taxon>Bacteria</taxon>
        <taxon>Pseudomonadati</taxon>
        <taxon>Bacteroidota</taxon>
        <taxon>Chitinophagia</taxon>
        <taxon>Chitinophagales</taxon>
        <taxon>Chitinophagaceae</taxon>
        <taxon>Phnomibacter</taxon>
    </lineage>
</organism>
<evidence type="ECO:0000256" key="3">
    <source>
        <dbReference type="ARBA" id="ARBA00023054"/>
    </source>
</evidence>
<reference evidence="6 7" key="1">
    <citation type="submission" date="2019-11" db="EMBL/GenBank/DDBJ databases">
        <authorList>
            <person name="Im W.T."/>
        </authorList>
    </citation>
    <scope>NUCLEOTIDE SEQUENCE [LARGE SCALE GENOMIC DNA]</scope>
    <source>
        <strain evidence="6 7">SB-02</strain>
    </source>
</reference>
<gene>
    <name evidence="6" type="primary">rmuC</name>
    <name evidence="6" type="ORF">GLV81_13100</name>
</gene>
<keyword evidence="4" id="KW-0233">DNA recombination</keyword>
<dbReference type="PANTHER" id="PTHR30563:SF0">
    <property type="entry name" value="DNA RECOMBINATION PROTEIN RMUC"/>
    <property type="match status" value="1"/>
</dbReference>
<comment type="similarity">
    <text evidence="2">Belongs to the RmuC family.</text>
</comment>
<accession>A0A6I6GUT8</accession>
<evidence type="ECO:0000256" key="5">
    <source>
        <dbReference type="SAM" id="Coils"/>
    </source>
</evidence>
<keyword evidence="3 5" id="KW-0175">Coiled coil</keyword>
<evidence type="ECO:0000256" key="2">
    <source>
        <dbReference type="ARBA" id="ARBA00009840"/>
    </source>
</evidence>
<comment type="function">
    <text evidence="1">Involved in DNA recombination.</text>
</comment>
<dbReference type="Proteomes" id="UP000426027">
    <property type="component" value="Chromosome"/>
</dbReference>
<dbReference type="EMBL" id="CP046566">
    <property type="protein sequence ID" value="QGW28909.1"/>
    <property type="molecule type" value="Genomic_DNA"/>
</dbReference>
<evidence type="ECO:0000256" key="1">
    <source>
        <dbReference type="ARBA" id="ARBA00003416"/>
    </source>
</evidence>
<dbReference type="GO" id="GO:0006310">
    <property type="term" value="P:DNA recombination"/>
    <property type="evidence" value="ECO:0007669"/>
    <property type="project" value="UniProtKB-KW"/>
</dbReference>
<keyword evidence="7" id="KW-1185">Reference proteome</keyword>
<name>A0A6I6GUT8_9BACT</name>
<dbReference type="AlphaFoldDB" id="A0A6I6GUT8"/>
<evidence type="ECO:0000256" key="4">
    <source>
        <dbReference type="ARBA" id="ARBA00023172"/>
    </source>
</evidence>
<feature type="coiled-coil region" evidence="5">
    <location>
        <begin position="32"/>
        <end position="125"/>
    </location>
</feature>